<evidence type="ECO:0000256" key="1">
    <source>
        <dbReference type="ARBA" id="ARBA00029457"/>
    </source>
</evidence>
<dbReference type="InterPro" id="IPR033369">
    <property type="entry name" value="C19orf12"/>
</dbReference>
<reference evidence="2" key="1">
    <citation type="journal article" date="2023" name="G3 (Bethesda)">
        <title>Whole genome assembly and annotation of the endangered Caribbean coral Acropora cervicornis.</title>
        <authorList>
            <person name="Selwyn J.D."/>
            <person name="Vollmer S.V."/>
        </authorList>
    </citation>
    <scope>NUCLEOTIDE SEQUENCE</scope>
    <source>
        <strain evidence="2">K2</strain>
    </source>
</reference>
<name>A0AAD9QH43_ACRCE</name>
<dbReference type="Proteomes" id="UP001249851">
    <property type="component" value="Unassembled WGS sequence"/>
</dbReference>
<dbReference type="Pfam" id="PF20721">
    <property type="entry name" value="C19orf12"/>
    <property type="match status" value="2"/>
</dbReference>
<protein>
    <submittedName>
        <fullName evidence="2">Uncharacterized protein</fullName>
    </submittedName>
</protein>
<accession>A0AAD9QH43</accession>
<dbReference type="PANTHER" id="PTHR31493:SF1">
    <property type="entry name" value="PROTEIN C19ORF12"/>
    <property type="match status" value="1"/>
</dbReference>
<comment type="caution">
    <text evidence="2">The sequence shown here is derived from an EMBL/GenBank/DDBJ whole genome shotgun (WGS) entry which is preliminary data.</text>
</comment>
<dbReference type="PANTHER" id="PTHR31493">
    <property type="entry name" value="NAZO FAMILY MEMBER"/>
    <property type="match status" value="1"/>
</dbReference>
<gene>
    <name evidence="2" type="ORF">P5673_016603</name>
</gene>
<evidence type="ECO:0000313" key="2">
    <source>
        <dbReference type="EMBL" id="KAK2560800.1"/>
    </source>
</evidence>
<keyword evidence="3" id="KW-1185">Reference proteome</keyword>
<proteinExistence type="inferred from homology"/>
<dbReference type="EMBL" id="JARQWQ010000035">
    <property type="protein sequence ID" value="KAK2560800.1"/>
    <property type="molecule type" value="Genomic_DNA"/>
</dbReference>
<organism evidence="2 3">
    <name type="scientific">Acropora cervicornis</name>
    <name type="common">Staghorn coral</name>
    <dbReference type="NCBI Taxonomy" id="6130"/>
    <lineage>
        <taxon>Eukaryota</taxon>
        <taxon>Metazoa</taxon>
        <taxon>Cnidaria</taxon>
        <taxon>Anthozoa</taxon>
        <taxon>Hexacorallia</taxon>
        <taxon>Scleractinia</taxon>
        <taxon>Astrocoeniina</taxon>
        <taxon>Acroporidae</taxon>
        <taxon>Acropora</taxon>
    </lineage>
</organism>
<comment type="similarity">
    <text evidence="1">Belongs to the C19orf12 family.</text>
</comment>
<reference evidence="2" key="2">
    <citation type="journal article" date="2023" name="Science">
        <title>Genomic signatures of disease resistance in endangered staghorn corals.</title>
        <authorList>
            <person name="Vollmer S.V."/>
            <person name="Selwyn J.D."/>
            <person name="Despard B.A."/>
            <person name="Roesel C.L."/>
        </authorList>
    </citation>
    <scope>NUCLEOTIDE SEQUENCE</scope>
    <source>
        <strain evidence="2">K2</strain>
    </source>
</reference>
<sequence>MPVSEVALQRVLAILADEDQLKVTVRASGYGGVVAGVTTTIGGLIAGPAGLLVGGALGGVLAYANAGDFKPVSQVVKEMNAHERQLLYNAMRDIVDNLAIEDYVALLAFLNGGAGLLIRQQLMERMIELQRVLAILADEDQLKVSVKGAGYGGVVAGVTTTIGGLIAGPAGLLVGGALGGVLAYANAEDFKPVSQVVKEMNAHERQLLYDATRDIVDNLAIDDYAALLAFLNGGSGVLIRQQLMDRMGAFLRDQMRLQMAA</sequence>
<dbReference type="AlphaFoldDB" id="A0AAD9QH43"/>
<evidence type="ECO:0000313" key="3">
    <source>
        <dbReference type="Proteomes" id="UP001249851"/>
    </source>
</evidence>